<dbReference type="Proteomes" id="UP001165289">
    <property type="component" value="Unassembled WGS sequence"/>
</dbReference>
<organism evidence="1 2">
    <name type="scientific">Oopsacas minuta</name>
    <dbReference type="NCBI Taxonomy" id="111878"/>
    <lineage>
        <taxon>Eukaryota</taxon>
        <taxon>Metazoa</taxon>
        <taxon>Porifera</taxon>
        <taxon>Hexactinellida</taxon>
        <taxon>Hexasterophora</taxon>
        <taxon>Lyssacinosida</taxon>
        <taxon>Leucopsacidae</taxon>
        <taxon>Oopsacas</taxon>
    </lineage>
</organism>
<sequence>MAAPDLTVAALSANQNTRLGSVTNKMKAKPLIAPIPEELPILPVESDATSQGEATSILCPVCNMHIDPNSFAIHQNRSGCFKTLENRRRVESNKSLALDLRSHRENLQLQRHQTSLEERKIKREFYTKQFGNSLSTRRRALSAGCVPITSQDNFRIGGTQLGSSFSRSGSSFRVTNGVTDLTKYSRSMRTTSTHTCKNCSSHFLSRVLTPTHALRPKSAVVPCYHCPNWELVRTGLQGQL</sequence>
<comment type="caution">
    <text evidence="1">The sequence shown here is derived from an EMBL/GenBank/DDBJ whole genome shotgun (WGS) entry which is preliminary data.</text>
</comment>
<accession>A0AAV7JR78</accession>
<evidence type="ECO:0000313" key="1">
    <source>
        <dbReference type="EMBL" id="KAI6650979.1"/>
    </source>
</evidence>
<reference evidence="1 2" key="1">
    <citation type="journal article" date="2023" name="BMC Biol.">
        <title>The compact genome of the sponge Oopsacas minuta (Hexactinellida) is lacking key metazoan core genes.</title>
        <authorList>
            <person name="Santini S."/>
            <person name="Schenkelaars Q."/>
            <person name="Jourda C."/>
            <person name="Duchesne M."/>
            <person name="Belahbib H."/>
            <person name="Rocher C."/>
            <person name="Selva M."/>
            <person name="Riesgo A."/>
            <person name="Vervoort M."/>
            <person name="Leys S.P."/>
            <person name="Kodjabachian L."/>
            <person name="Le Bivic A."/>
            <person name="Borchiellini C."/>
            <person name="Claverie J.M."/>
            <person name="Renard E."/>
        </authorList>
    </citation>
    <scope>NUCLEOTIDE SEQUENCE [LARGE SCALE GENOMIC DNA]</scope>
    <source>
        <strain evidence="1">SPO-2</strain>
    </source>
</reference>
<dbReference type="AlphaFoldDB" id="A0AAV7JR78"/>
<keyword evidence="2" id="KW-1185">Reference proteome</keyword>
<proteinExistence type="predicted"/>
<name>A0AAV7JR78_9METZ</name>
<gene>
    <name evidence="1" type="ORF">LOD99_5556</name>
</gene>
<evidence type="ECO:0000313" key="2">
    <source>
        <dbReference type="Proteomes" id="UP001165289"/>
    </source>
</evidence>
<dbReference type="EMBL" id="JAKMXF010000308">
    <property type="protein sequence ID" value="KAI6650979.1"/>
    <property type="molecule type" value="Genomic_DNA"/>
</dbReference>
<protein>
    <submittedName>
        <fullName evidence="1">Uncharacterized protein</fullName>
    </submittedName>
</protein>